<feature type="domain" description="ExoI C-terminal" evidence="18">
    <location>
        <begin position="357"/>
        <end position="472"/>
    </location>
</feature>
<evidence type="ECO:0000256" key="6">
    <source>
        <dbReference type="ARBA" id="ARBA00022763"/>
    </source>
</evidence>
<dbReference type="GO" id="GO:0008310">
    <property type="term" value="F:single-stranded DNA 3'-5' DNA exonuclease activity"/>
    <property type="evidence" value="ECO:0007669"/>
    <property type="project" value="UniProtKB-EC"/>
</dbReference>
<dbReference type="RefSeq" id="WP_154049038.1">
    <property type="nucleotide sequence ID" value="NZ_LR217722.1"/>
</dbReference>
<evidence type="ECO:0000256" key="14">
    <source>
        <dbReference type="PIRNR" id="PIRNR000977"/>
    </source>
</evidence>
<dbReference type="PIRSF" id="PIRSF000977">
    <property type="entry name" value="Exodeoxyribonuclease_I"/>
    <property type="match status" value="1"/>
</dbReference>
<evidence type="ECO:0000256" key="2">
    <source>
        <dbReference type="ARBA" id="ARBA00012108"/>
    </source>
</evidence>
<feature type="binding site" evidence="16">
    <location>
        <position position="19"/>
    </location>
    <ligand>
        <name>Mg(2+)</name>
        <dbReference type="ChEBI" id="CHEBI:18420"/>
        <label>1</label>
    </ligand>
</feature>
<dbReference type="Pfam" id="PF26016">
    <property type="entry name" value="ExoI_C"/>
    <property type="match status" value="1"/>
</dbReference>
<feature type="binding site" evidence="16">
    <location>
        <position position="21"/>
    </location>
    <ligand>
        <name>Mg(2+)</name>
        <dbReference type="ChEBI" id="CHEBI:18420"/>
        <label>2</label>
    </ligand>
</feature>
<dbReference type="PROSITE" id="PS51784">
    <property type="entry name" value="EXOI_SH3"/>
    <property type="match status" value="1"/>
</dbReference>
<evidence type="ECO:0000256" key="7">
    <source>
        <dbReference type="ARBA" id="ARBA00022801"/>
    </source>
</evidence>
<proteinExistence type="predicted"/>
<evidence type="ECO:0000256" key="15">
    <source>
        <dbReference type="PIRSR" id="PIRSR000977-1"/>
    </source>
</evidence>
<dbReference type="Pfam" id="PF08411">
    <property type="entry name" value="ExoI_SH3"/>
    <property type="match status" value="1"/>
</dbReference>
<evidence type="ECO:0000256" key="9">
    <source>
        <dbReference type="ARBA" id="ARBA00022842"/>
    </source>
</evidence>
<feature type="binding site" evidence="15">
    <location>
        <position position="21"/>
    </location>
    <ligand>
        <name>substrate</name>
    </ligand>
</feature>
<evidence type="ECO:0000256" key="3">
    <source>
        <dbReference type="ARBA" id="ARBA00019900"/>
    </source>
</evidence>
<dbReference type="SUPFAM" id="SSF53098">
    <property type="entry name" value="Ribonuclease H-like"/>
    <property type="match status" value="1"/>
</dbReference>
<comment type="function">
    <text evidence="12">Degrades single-stranded DNA (ssDNA) in a highly processive manner. Also functions as a DNA deoxyribophosphodiesterase that releases deoxyribose-phosphate moieties following the cleavage of DNA at an apurinic/apyrimidinic (AP) site by either an AP endonuclease or AP lyase.</text>
</comment>
<dbReference type="Gene3D" id="3.30.420.10">
    <property type="entry name" value="Ribonuclease H-like superfamily/Ribonuclease H"/>
    <property type="match status" value="1"/>
</dbReference>
<protein>
    <recommendedName>
        <fullName evidence="3 14">Exodeoxyribonuclease I</fullName>
        <ecNumber evidence="2 14">3.1.11.1</ecNumber>
    </recommendedName>
</protein>
<evidence type="ECO:0000256" key="11">
    <source>
        <dbReference type="ARBA" id="ARBA00023204"/>
    </source>
</evidence>
<dbReference type="EMBL" id="LR217722">
    <property type="protein sequence ID" value="VFP85118.1"/>
    <property type="molecule type" value="Genomic_DNA"/>
</dbReference>
<feature type="binding site" evidence="15">
    <location>
        <position position="169"/>
    </location>
    <ligand>
        <name>substrate</name>
    </ligand>
</feature>
<dbReference type="GO" id="GO:0006281">
    <property type="term" value="P:DNA repair"/>
    <property type="evidence" value="ECO:0007669"/>
    <property type="project" value="UniProtKB-KW"/>
</dbReference>
<evidence type="ECO:0000256" key="13">
    <source>
        <dbReference type="ARBA" id="ARBA00046792"/>
    </source>
</evidence>
<evidence type="ECO:0000256" key="16">
    <source>
        <dbReference type="PIRSR" id="PIRSR000977-2"/>
    </source>
</evidence>
<reference evidence="19 20" key="1">
    <citation type="submission" date="2019-02" db="EMBL/GenBank/DDBJ databases">
        <authorList>
            <person name="Manzano-Marin A."/>
            <person name="Manzano-Marin A."/>
        </authorList>
    </citation>
    <scope>NUCLEOTIDE SEQUENCE [LARGE SCALE GENOMIC DNA]</scope>
    <source>
        <strain evidence="19 20">BuCisplendens</strain>
    </source>
</reference>
<accession>A0A451DEU2</accession>
<keyword evidence="5 16" id="KW-0479">Metal-binding</keyword>
<dbReference type="EC" id="3.1.11.1" evidence="2 14"/>
<dbReference type="FunFam" id="3.30.420.10:FF:000033">
    <property type="entry name" value="Exodeoxyribonuclease I"/>
    <property type="match status" value="1"/>
</dbReference>
<name>A0A451DEU2_9GAMM</name>
<keyword evidence="10" id="KW-0238">DNA-binding</keyword>
<dbReference type="InterPro" id="IPR036397">
    <property type="entry name" value="RNaseH_sf"/>
</dbReference>
<dbReference type="InterPro" id="IPR058561">
    <property type="entry name" value="Exonuc_1_C"/>
</dbReference>
<evidence type="ECO:0000256" key="1">
    <source>
        <dbReference type="ARBA" id="ARBA00000563"/>
    </source>
</evidence>
<keyword evidence="6 14" id="KW-0227">DNA damage</keyword>
<evidence type="ECO:0000313" key="20">
    <source>
        <dbReference type="Proteomes" id="UP000294413"/>
    </source>
</evidence>
<dbReference type="GO" id="GO:0003677">
    <property type="term" value="F:DNA binding"/>
    <property type="evidence" value="ECO:0007669"/>
    <property type="project" value="UniProtKB-KW"/>
</dbReference>
<evidence type="ECO:0000313" key="19">
    <source>
        <dbReference type="EMBL" id="VFP85118.1"/>
    </source>
</evidence>
<dbReference type="NCBIfam" id="NF008746">
    <property type="entry name" value="PRK11779.1"/>
    <property type="match status" value="1"/>
</dbReference>
<keyword evidence="8 14" id="KW-0269">Exonuclease</keyword>
<dbReference type="InterPro" id="IPR038649">
    <property type="entry name" value="EXOI_SH3_sf"/>
</dbReference>
<comment type="subunit">
    <text evidence="13">Monomer. Interacts with ssb (via C-terminus); this interaction stimulates the exonuclease activity by recruiting the enzyme to its substrate.</text>
</comment>
<dbReference type="Proteomes" id="UP000294413">
    <property type="component" value="Chromosome 1"/>
</dbReference>
<evidence type="ECO:0000256" key="10">
    <source>
        <dbReference type="ARBA" id="ARBA00023125"/>
    </source>
</evidence>
<dbReference type="AlphaFoldDB" id="A0A451DEU2"/>
<comment type="catalytic activity">
    <reaction evidence="1 14">
        <text>Exonucleolytic cleavage in the 3'- to 5'-direction to yield nucleoside 5'-phosphates.</text>
        <dbReference type="EC" id="3.1.11.1"/>
    </reaction>
</comment>
<feature type="binding site" evidence="16">
    <location>
        <position position="190"/>
    </location>
    <ligand>
        <name>Mg(2+)</name>
        <dbReference type="ChEBI" id="CHEBI:18420"/>
        <label>2</label>
    </ligand>
</feature>
<dbReference type="InterPro" id="IPR013520">
    <property type="entry name" value="Ribonucl_H"/>
</dbReference>
<evidence type="ECO:0000256" key="4">
    <source>
        <dbReference type="ARBA" id="ARBA00022722"/>
    </source>
</evidence>
<dbReference type="OrthoDB" id="9763470at2"/>
<dbReference type="GO" id="GO:0046872">
    <property type="term" value="F:metal ion binding"/>
    <property type="evidence" value="ECO:0007669"/>
    <property type="project" value="UniProtKB-KW"/>
</dbReference>
<dbReference type="InterPro" id="IPR013620">
    <property type="entry name" value="Exonuc_1_SH3"/>
</dbReference>
<keyword evidence="9 16" id="KW-0460">Magnesium</keyword>
<keyword evidence="7 14" id="KW-0378">Hydrolase</keyword>
<dbReference type="CDD" id="cd06138">
    <property type="entry name" value="ExoI_N"/>
    <property type="match status" value="1"/>
</dbReference>
<dbReference type="PROSITE" id="PS51785">
    <property type="entry name" value="EXOI_C"/>
    <property type="match status" value="1"/>
</dbReference>
<keyword evidence="4 14" id="KW-0540">Nuclease</keyword>
<dbReference type="InterPro" id="IPR012337">
    <property type="entry name" value="RNaseH-like_sf"/>
</dbReference>
<keyword evidence="11 14" id="KW-0234">DNA repair</keyword>
<evidence type="ECO:0000256" key="12">
    <source>
        <dbReference type="ARBA" id="ARBA00046035"/>
    </source>
</evidence>
<gene>
    <name evidence="19" type="primary">sbcB</name>
    <name evidence="19" type="ORF">BUCISPPA3004_377</name>
</gene>
<dbReference type="InterPro" id="IPR023607">
    <property type="entry name" value="Exodeoxyribonuclease_I"/>
</dbReference>
<sequence length="481" mass="57900">MCKKNSNNYIFKKTLVFYDYETFGTNVSLDKISQFCSIEVDSKFKYFGKKKIFFCYPPLDYLPDPKSILVTKILPQYTKTHGVNEYFFAKKIYKIFSQKNICIIGYNNINFDNLMTRNLFYRNLLDPYEWSWKNGNFTWDILNVLRAFYIFHPKTMLWPSDTKGIVSFKLFDITKLNKITHLNTHDACSDVLATILIAKHLYKKNKKFFLFLYKISHKKYILSFIFRNYNKPFFYLSSYFGSKNSNLGCVMIVGSHPNYKNSFILIDLSICLKKIFYLYSHIKSHKITTKNLFDCGIKVIYLNKSPLLFSYNSLSPCDCNRIQINYIRCQKNFFLLQNNALIKNWIISFFSHETPKKIVHDVDLMLYNNFFFSEDKLLFLLLHKRCPLKWINWYPKFIDNRVGEIFFRIKARNFTYLLNNREKNHWKKYCQHKFNSVFINQYINNIKNLQLHVKKENLFLLKQLIMYTKQVIYDIKNIFLN</sequence>
<evidence type="ECO:0000259" key="17">
    <source>
        <dbReference type="PROSITE" id="PS51784"/>
    </source>
</evidence>
<evidence type="ECO:0000259" key="18">
    <source>
        <dbReference type="PROSITE" id="PS51785"/>
    </source>
</evidence>
<dbReference type="Gene3D" id="1.20.1280.70">
    <property type="entry name" value="Exonuclease ExoI, domain 3"/>
    <property type="match status" value="1"/>
</dbReference>
<comment type="cofactor">
    <cofactor evidence="16">
        <name>Mg(2+)</name>
        <dbReference type="ChEBI" id="CHEBI:18420"/>
    </cofactor>
    <text evidence="16">Binds 2 Mg(2+) ions per monomer.</text>
</comment>
<evidence type="ECO:0000256" key="8">
    <source>
        <dbReference type="ARBA" id="ARBA00022839"/>
    </source>
</evidence>
<dbReference type="Pfam" id="PF00929">
    <property type="entry name" value="RNase_T"/>
    <property type="match status" value="1"/>
</dbReference>
<dbReference type="Gene3D" id="3.30.1520.20">
    <property type="entry name" value="Exonuclease ExoI, domain 2"/>
    <property type="match status" value="1"/>
</dbReference>
<dbReference type="InterPro" id="IPR034747">
    <property type="entry name" value="EXOI_SH3"/>
</dbReference>
<dbReference type="Gene3D" id="1.10.287.1240">
    <property type="match status" value="1"/>
</dbReference>
<feature type="domain" description="ExoI SH3-like" evidence="17">
    <location>
        <begin position="206"/>
        <end position="354"/>
    </location>
</feature>
<evidence type="ECO:0000256" key="5">
    <source>
        <dbReference type="ARBA" id="ARBA00022723"/>
    </source>
</evidence>
<organism evidence="19 20">
    <name type="scientific">Buchnera aphidicola</name>
    <name type="common">Cinara splendens</name>
    <dbReference type="NCBI Taxonomy" id="2518979"/>
    <lineage>
        <taxon>Bacteria</taxon>
        <taxon>Pseudomonadati</taxon>
        <taxon>Pseudomonadota</taxon>
        <taxon>Gammaproteobacteria</taxon>
        <taxon>Enterobacterales</taxon>
        <taxon>Erwiniaceae</taxon>
        <taxon>Buchnera</taxon>
    </lineage>
</organism>